<dbReference type="EMBL" id="JADPVI010000003">
    <property type="protein sequence ID" value="MBF8457859.1"/>
    <property type="molecule type" value="Genomic_DNA"/>
</dbReference>
<comment type="caution">
    <text evidence="1">The sequence shown here is derived from an EMBL/GenBank/DDBJ whole genome shotgun (WGS) entry which is preliminary data.</text>
</comment>
<gene>
    <name evidence="1" type="ORF">IV494_11775</name>
</gene>
<dbReference type="RefSeq" id="WP_196080337.1">
    <property type="nucleotide sequence ID" value="NZ_JADPVI010000003.1"/>
</dbReference>
<evidence type="ECO:0000313" key="1">
    <source>
        <dbReference type="EMBL" id="MBF8457859.1"/>
    </source>
</evidence>
<keyword evidence="2" id="KW-1185">Reference proteome</keyword>
<reference evidence="1 2" key="1">
    <citation type="submission" date="2020-11" db="EMBL/GenBank/DDBJ databases">
        <title>Kaistella gelatinilytica sp. nov., a flavobacterium isolated from Antarctic Soil.</title>
        <authorList>
            <person name="Li J."/>
        </authorList>
    </citation>
    <scope>NUCLEOTIDE SEQUENCE [LARGE SCALE GENOMIC DNA]</scope>
    <source>
        <strain evidence="1 2">G5-32</strain>
    </source>
</reference>
<evidence type="ECO:0000313" key="2">
    <source>
        <dbReference type="Proteomes" id="UP000660070"/>
    </source>
</evidence>
<accession>A0ABS0FDS6</accession>
<protein>
    <recommendedName>
        <fullName evidence="3">Lipoprotein</fullName>
    </recommendedName>
</protein>
<dbReference type="Proteomes" id="UP000660070">
    <property type="component" value="Unassembled WGS sequence"/>
</dbReference>
<organism evidence="1 2">
    <name type="scientific">Kaistella gelatinilytica</name>
    <dbReference type="NCBI Taxonomy" id="2787636"/>
    <lineage>
        <taxon>Bacteria</taxon>
        <taxon>Pseudomonadati</taxon>
        <taxon>Bacteroidota</taxon>
        <taxon>Flavobacteriia</taxon>
        <taxon>Flavobacteriales</taxon>
        <taxon>Weeksellaceae</taxon>
        <taxon>Chryseobacterium group</taxon>
        <taxon>Kaistella</taxon>
    </lineage>
</organism>
<sequence length="137" mass="16256">MNKLIFLLFFAVTSCTTFSRYSPHNKMESCVEGYYCIVNDSLHLKYETLGGFYFANNLKEYRKIKVKNKPKFKNIIFYGKSNILDTDYYLILNNEIYPKNFYFKETVINNKKITIALNSNTNGTYNKDFILNFRLPK</sequence>
<proteinExistence type="predicted"/>
<name>A0ABS0FDS6_9FLAO</name>
<dbReference type="PROSITE" id="PS51257">
    <property type="entry name" value="PROKAR_LIPOPROTEIN"/>
    <property type="match status" value="1"/>
</dbReference>
<evidence type="ECO:0008006" key="3">
    <source>
        <dbReference type="Google" id="ProtNLM"/>
    </source>
</evidence>